<dbReference type="EMBL" id="CM051397">
    <property type="protein sequence ID" value="KAJ4720582.1"/>
    <property type="molecule type" value="Genomic_DNA"/>
</dbReference>
<evidence type="ECO:0000313" key="1">
    <source>
        <dbReference type="EMBL" id="KAJ4720582.1"/>
    </source>
</evidence>
<comment type="caution">
    <text evidence="1">The sequence shown here is derived from an EMBL/GenBank/DDBJ whole genome shotgun (WGS) entry which is preliminary data.</text>
</comment>
<protein>
    <submittedName>
        <fullName evidence="1">Pectinesterase inhibitor</fullName>
    </submittedName>
</protein>
<name>A0ACC1YBA0_MELAZ</name>
<keyword evidence="2" id="KW-1185">Reference proteome</keyword>
<proteinExistence type="predicted"/>
<reference evidence="1 2" key="1">
    <citation type="journal article" date="2023" name="Science">
        <title>Complex scaffold remodeling in plant triterpene biosynthesis.</title>
        <authorList>
            <person name="De La Pena R."/>
            <person name="Hodgson H."/>
            <person name="Liu J.C."/>
            <person name="Stephenson M.J."/>
            <person name="Martin A.C."/>
            <person name="Owen C."/>
            <person name="Harkess A."/>
            <person name="Leebens-Mack J."/>
            <person name="Jimenez L.E."/>
            <person name="Osbourn A."/>
            <person name="Sattely E.S."/>
        </authorList>
    </citation>
    <scope>NUCLEOTIDE SEQUENCE [LARGE SCALE GENOMIC DNA]</scope>
    <source>
        <strain evidence="2">cv. JPN11</strain>
        <tissue evidence="1">Leaf</tissue>
    </source>
</reference>
<evidence type="ECO:0000313" key="2">
    <source>
        <dbReference type="Proteomes" id="UP001164539"/>
    </source>
</evidence>
<dbReference type="Proteomes" id="UP001164539">
    <property type="component" value="Chromosome 4"/>
</dbReference>
<organism evidence="1 2">
    <name type="scientific">Melia azedarach</name>
    <name type="common">Chinaberry tree</name>
    <dbReference type="NCBI Taxonomy" id="155640"/>
    <lineage>
        <taxon>Eukaryota</taxon>
        <taxon>Viridiplantae</taxon>
        <taxon>Streptophyta</taxon>
        <taxon>Embryophyta</taxon>
        <taxon>Tracheophyta</taxon>
        <taxon>Spermatophyta</taxon>
        <taxon>Magnoliopsida</taxon>
        <taxon>eudicotyledons</taxon>
        <taxon>Gunneridae</taxon>
        <taxon>Pentapetalae</taxon>
        <taxon>rosids</taxon>
        <taxon>malvids</taxon>
        <taxon>Sapindales</taxon>
        <taxon>Meliaceae</taxon>
        <taxon>Melia</taxon>
    </lineage>
</organism>
<accession>A0ACC1YBA0</accession>
<gene>
    <name evidence="1" type="ORF">OWV82_008388</name>
</gene>
<sequence>MNPLINKICSRSLDFFVCESALYNDPRSGDADLAGMGIISLDLTSKNFTDTSSFIKVLNDSTSDSDMKKVLRYCSVAYNNGLDAIDKATDSLNSKDYENFNEIAVVAPAEAVQCERAFVRSPIKSPLTQRNQNAKLLGDIIVSVSILLLDQSSSIP</sequence>